<reference evidence="7 8" key="1">
    <citation type="journal article" date="2013" name="Genome Announc.">
        <title>Draft genome sequence of an Actinobacterium, Brachybacterium muris strain UCD-AY4.</title>
        <authorList>
            <person name="Lo J.R."/>
            <person name="Lang J.M."/>
            <person name="Darling A.E."/>
            <person name="Eisen J.A."/>
            <person name="Coil D.A."/>
        </authorList>
    </citation>
    <scope>NUCLEOTIDE SEQUENCE [LARGE SCALE GENOMIC DNA]</scope>
    <source>
        <strain evidence="7 8">UCD-AY4</strain>
    </source>
</reference>
<dbReference type="Gene3D" id="3.40.50.150">
    <property type="entry name" value="Vaccinia Virus protein VP39"/>
    <property type="match status" value="1"/>
</dbReference>
<keyword evidence="4 6" id="KW-0808">Transferase</keyword>
<dbReference type="Proteomes" id="UP000019754">
    <property type="component" value="Unassembled WGS sequence"/>
</dbReference>
<evidence type="ECO:0000256" key="1">
    <source>
        <dbReference type="ARBA" id="ARBA00022490"/>
    </source>
</evidence>
<feature type="binding site" evidence="6">
    <location>
        <position position="148"/>
    </location>
    <ligand>
        <name>S-adenosyl-L-methionine</name>
        <dbReference type="ChEBI" id="CHEBI:59789"/>
    </ligand>
</feature>
<dbReference type="NCBIfam" id="TIGR00138">
    <property type="entry name" value="rsmG_gidB"/>
    <property type="match status" value="1"/>
</dbReference>
<protein>
    <recommendedName>
        <fullName evidence="6">Ribosomal RNA small subunit methyltransferase G</fullName>
        <ecNumber evidence="6">2.1.1.-</ecNumber>
    </recommendedName>
    <alternativeName>
        <fullName evidence="6">16S rRNA 7-methylguanosine methyltransferase</fullName>
        <shortName evidence="6">16S rRNA m7G methyltransferase</shortName>
    </alternativeName>
</protein>
<dbReference type="GO" id="GO:0070043">
    <property type="term" value="F:rRNA (guanine-N7-)-methyltransferase activity"/>
    <property type="evidence" value="ECO:0007669"/>
    <property type="project" value="UniProtKB-UniRule"/>
</dbReference>
<comment type="caution">
    <text evidence="7">The sequence shown here is derived from an EMBL/GenBank/DDBJ whole genome shotgun (WGS) entry which is preliminary data.</text>
</comment>
<evidence type="ECO:0000313" key="8">
    <source>
        <dbReference type="Proteomes" id="UP000019754"/>
    </source>
</evidence>
<dbReference type="HAMAP" id="MF_00074">
    <property type="entry name" value="16SrRNA_methyltr_G"/>
    <property type="match status" value="1"/>
</dbReference>
<proteinExistence type="inferred from homology"/>
<name>A0A022KZY2_9MICO</name>
<feature type="binding site" evidence="6">
    <location>
        <begin position="133"/>
        <end position="134"/>
    </location>
    <ligand>
        <name>S-adenosyl-L-methionine</name>
        <dbReference type="ChEBI" id="CHEBI:59789"/>
    </ligand>
</feature>
<dbReference type="Pfam" id="PF02527">
    <property type="entry name" value="GidB"/>
    <property type="match status" value="1"/>
</dbReference>
<evidence type="ECO:0000256" key="5">
    <source>
        <dbReference type="ARBA" id="ARBA00022691"/>
    </source>
</evidence>
<gene>
    <name evidence="6" type="primary">rsmG</name>
    <name evidence="7" type="ORF">D641_0109975</name>
</gene>
<evidence type="ECO:0000256" key="6">
    <source>
        <dbReference type="HAMAP-Rule" id="MF_00074"/>
    </source>
</evidence>
<feature type="binding site" evidence="6">
    <location>
        <position position="88"/>
    </location>
    <ligand>
        <name>S-adenosyl-L-methionine</name>
        <dbReference type="ChEBI" id="CHEBI:59789"/>
    </ligand>
</feature>
<comment type="similarity">
    <text evidence="6">Belongs to the methyltransferase superfamily. RNA methyltransferase RsmG family.</text>
</comment>
<keyword evidence="5 6" id="KW-0949">S-adenosyl-L-methionine</keyword>
<evidence type="ECO:0000313" key="7">
    <source>
        <dbReference type="EMBL" id="EYT48958.1"/>
    </source>
</evidence>
<dbReference type="EC" id="2.1.1.-" evidence="6"/>
<dbReference type="STRING" id="1249481.D641_0109975"/>
<evidence type="ECO:0000256" key="2">
    <source>
        <dbReference type="ARBA" id="ARBA00022552"/>
    </source>
</evidence>
<keyword evidence="8" id="KW-1185">Reference proteome</keyword>
<dbReference type="GO" id="GO:0005829">
    <property type="term" value="C:cytosol"/>
    <property type="evidence" value="ECO:0007669"/>
    <property type="project" value="TreeGrafter"/>
</dbReference>
<sequence length="230" mass="24611">MTPVSTVPEELRSPAERLFGDRLALVERFTGMLAAEGPERGLIGPREVDRLWERHVLNCALLADAIDEVSAAGRPTATLADVGSGAGLPGVVIAIARPQLQVTLIETMQRRTTWLDEVNTELGLGMEVVRARAEELHKDRSFDLVTARAVAALDKLAKWTLPLVADGGTLLAMKGGSAGEEIEKAAPVLKRLGGTDARIGRYGDGEVEVPTTVVHVLRTPQATRKGGRRG</sequence>
<keyword evidence="1 6" id="KW-0963">Cytoplasm</keyword>
<keyword evidence="2 6" id="KW-0698">rRNA processing</keyword>
<keyword evidence="3 6" id="KW-0489">Methyltransferase</keyword>
<dbReference type="InterPro" id="IPR029063">
    <property type="entry name" value="SAM-dependent_MTases_sf"/>
</dbReference>
<dbReference type="EMBL" id="AORC01000011">
    <property type="protein sequence ID" value="EYT48958.1"/>
    <property type="molecule type" value="Genomic_DNA"/>
</dbReference>
<dbReference type="PANTHER" id="PTHR31760:SF0">
    <property type="entry name" value="S-ADENOSYL-L-METHIONINE-DEPENDENT METHYLTRANSFERASES SUPERFAMILY PROTEIN"/>
    <property type="match status" value="1"/>
</dbReference>
<accession>A0A022KZY2</accession>
<dbReference type="RefSeq" id="WP_017823521.1">
    <property type="nucleotide sequence ID" value="NZ_AORC01000011.1"/>
</dbReference>
<organism evidence="7 8">
    <name type="scientific">Brachybacterium muris UCD-AY4</name>
    <dbReference type="NCBI Taxonomy" id="1249481"/>
    <lineage>
        <taxon>Bacteria</taxon>
        <taxon>Bacillati</taxon>
        <taxon>Actinomycetota</taxon>
        <taxon>Actinomycetes</taxon>
        <taxon>Micrococcales</taxon>
        <taxon>Dermabacteraceae</taxon>
        <taxon>Brachybacterium</taxon>
    </lineage>
</organism>
<dbReference type="SUPFAM" id="SSF53335">
    <property type="entry name" value="S-adenosyl-L-methionine-dependent methyltransferases"/>
    <property type="match status" value="1"/>
</dbReference>
<dbReference type="HOGENOM" id="CLU_065341_5_0_11"/>
<evidence type="ECO:0000256" key="3">
    <source>
        <dbReference type="ARBA" id="ARBA00022603"/>
    </source>
</evidence>
<evidence type="ECO:0000256" key="4">
    <source>
        <dbReference type="ARBA" id="ARBA00022679"/>
    </source>
</evidence>
<comment type="caution">
    <text evidence="6">Lacks conserved residue(s) required for the propagation of feature annotation.</text>
</comment>
<dbReference type="PANTHER" id="PTHR31760">
    <property type="entry name" value="S-ADENOSYL-L-METHIONINE-DEPENDENT METHYLTRANSFERASES SUPERFAMILY PROTEIN"/>
    <property type="match status" value="1"/>
</dbReference>
<comment type="subcellular location">
    <subcellularLocation>
        <location evidence="6">Cytoplasm</location>
    </subcellularLocation>
</comment>
<dbReference type="AlphaFoldDB" id="A0A022KZY2"/>
<dbReference type="OrthoDB" id="9808773at2"/>
<comment type="function">
    <text evidence="6">Specifically methylates the N7 position of a guanine in 16S rRNA.</text>
</comment>
<dbReference type="InterPro" id="IPR003682">
    <property type="entry name" value="rRNA_ssu_MeTfrase_G"/>
</dbReference>
<feature type="binding site" evidence="6">
    <location>
        <position position="83"/>
    </location>
    <ligand>
        <name>S-adenosyl-L-methionine</name>
        <dbReference type="ChEBI" id="CHEBI:59789"/>
    </ligand>
</feature>